<keyword evidence="2" id="KW-1185">Reference proteome</keyword>
<dbReference type="Proteomes" id="UP001333996">
    <property type="component" value="Unassembled WGS sequence"/>
</dbReference>
<reference evidence="1" key="1">
    <citation type="submission" date="2024-01" db="EMBL/GenBank/DDBJ databases">
        <title>First draft genome sequence data of TA4-1, the type strain of Gram-positive actinobacterium Streptomyces chiangmaiensis.</title>
        <authorList>
            <person name="Yasawong M."/>
            <person name="Nantapong N."/>
        </authorList>
    </citation>
    <scope>NUCLEOTIDE SEQUENCE</scope>
    <source>
        <strain evidence="1">TA4-1</strain>
    </source>
</reference>
<gene>
    <name evidence="1" type="ORF">VXC91_37805</name>
</gene>
<sequence length="210" mass="22768">MPVDRIHWTDLPAPARAAVEAHTGPVLSADTAQAGVNSGIAATIRTAETVLFVKGVPADDPQVRTQHREAAINPYLPPASPRMLWHVQAGGWDLIGYQRLTGRHADYTPGSPDLPLVAHAVAELQTTPCPAIELKRAEQRWSSYAAAADAWARVSFTSWASAPPAAVTVFSDASAAAWDEIARNDPQGWKKNMARHAHGWTTYWHSRTQA</sequence>
<protein>
    <submittedName>
        <fullName evidence="1">Uncharacterized protein</fullName>
    </submittedName>
</protein>
<accession>A0ABU7FTV6</accession>
<proteinExistence type="predicted"/>
<comment type="caution">
    <text evidence="1">The sequence shown here is derived from an EMBL/GenBank/DDBJ whole genome shotgun (WGS) entry which is preliminary data.</text>
</comment>
<name>A0ABU7FTV6_9ACTN</name>
<dbReference type="EMBL" id="JAYWVC010000239">
    <property type="protein sequence ID" value="MED7827504.1"/>
    <property type="molecule type" value="Genomic_DNA"/>
</dbReference>
<dbReference type="RefSeq" id="WP_329511884.1">
    <property type="nucleotide sequence ID" value="NZ_BAAAYZ010000216.1"/>
</dbReference>
<organism evidence="1 2">
    <name type="scientific">Streptomyces chiangmaiensis</name>
    <dbReference type="NCBI Taxonomy" id="766497"/>
    <lineage>
        <taxon>Bacteria</taxon>
        <taxon>Bacillati</taxon>
        <taxon>Actinomycetota</taxon>
        <taxon>Actinomycetes</taxon>
        <taxon>Kitasatosporales</taxon>
        <taxon>Streptomycetaceae</taxon>
        <taxon>Streptomyces</taxon>
    </lineage>
</organism>
<evidence type="ECO:0000313" key="1">
    <source>
        <dbReference type="EMBL" id="MED7827504.1"/>
    </source>
</evidence>
<evidence type="ECO:0000313" key="2">
    <source>
        <dbReference type="Proteomes" id="UP001333996"/>
    </source>
</evidence>